<dbReference type="Proteomes" id="UP000309997">
    <property type="component" value="Unassembled WGS sequence"/>
</dbReference>
<name>A0ACC4B1G7_POPAL</name>
<keyword evidence="2" id="KW-1185">Reference proteome</keyword>
<gene>
    <name evidence="1" type="ORF">D5086_025995</name>
</gene>
<evidence type="ECO:0000313" key="2">
    <source>
        <dbReference type="Proteomes" id="UP000309997"/>
    </source>
</evidence>
<evidence type="ECO:0000313" key="1">
    <source>
        <dbReference type="EMBL" id="KAL3572091.1"/>
    </source>
</evidence>
<comment type="caution">
    <text evidence="1">The sequence shown here is derived from an EMBL/GenBank/DDBJ whole genome shotgun (WGS) entry which is preliminary data.</text>
</comment>
<protein>
    <submittedName>
        <fullName evidence="1">Uncharacterized protein</fullName>
    </submittedName>
</protein>
<reference evidence="1 2" key="1">
    <citation type="journal article" date="2024" name="Plant Biotechnol. J.">
        <title>Genome and CRISPR/Cas9 system of a widespread forest tree (Populus alba) in the world.</title>
        <authorList>
            <person name="Liu Y.J."/>
            <person name="Jiang P.F."/>
            <person name="Han X.M."/>
            <person name="Li X.Y."/>
            <person name="Wang H.M."/>
            <person name="Wang Y.J."/>
            <person name="Wang X.X."/>
            <person name="Zeng Q.Y."/>
        </authorList>
    </citation>
    <scope>NUCLEOTIDE SEQUENCE [LARGE SCALE GENOMIC DNA]</scope>
    <source>
        <strain evidence="2">cv. PAL-ZL1</strain>
    </source>
</reference>
<accession>A0ACC4B1G7</accession>
<organism evidence="1 2">
    <name type="scientific">Populus alba</name>
    <name type="common">White poplar</name>
    <dbReference type="NCBI Taxonomy" id="43335"/>
    <lineage>
        <taxon>Eukaryota</taxon>
        <taxon>Viridiplantae</taxon>
        <taxon>Streptophyta</taxon>
        <taxon>Embryophyta</taxon>
        <taxon>Tracheophyta</taxon>
        <taxon>Spermatophyta</taxon>
        <taxon>Magnoliopsida</taxon>
        <taxon>eudicotyledons</taxon>
        <taxon>Gunneridae</taxon>
        <taxon>Pentapetalae</taxon>
        <taxon>rosids</taxon>
        <taxon>fabids</taxon>
        <taxon>Malpighiales</taxon>
        <taxon>Salicaceae</taxon>
        <taxon>Saliceae</taxon>
        <taxon>Populus</taxon>
    </lineage>
</organism>
<proteinExistence type="predicted"/>
<sequence length="77" mass="8963">MFPDVKSTIGACREHHLWDIFAGTIRYMKMIEIFLTDKCSRYLLASFLVEQGEGRDCLQELVPKFLGIDSARHLRML</sequence>
<dbReference type="EMBL" id="RCHU02000014">
    <property type="protein sequence ID" value="KAL3572091.1"/>
    <property type="molecule type" value="Genomic_DNA"/>
</dbReference>